<dbReference type="PANTHER" id="PTHR30282:SF0">
    <property type="entry name" value="P-AMINOBENZOYL-GLUTAMATE TRANSPORT PROTEIN"/>
    <property type="match status" value="1"/>
</dbReference>
<comment type="caution">
    <text evidence="2">The sequence shown here is derived from an EMBL/GenBank/DDBJ whole genome shotgun (WGS) entry which is preliminary data.</text>
</comment>
<feature type="transmembrane region" description="Helical" evidence="1">
    <location>
        <begin position="348"/>
        <end position="369"/>
    </location>
</feature>
<feature type="transmembrane region" description="Helical" evidence="1">
    <location>
        <begin position="308"/>
        <end position="327"/>
    </location>
</feature>
<protein>
    <submittedName>
        <fullName evidence="2">AbgT transporter family protein</fullName>
    </submittedName>
</protein>
<dbReference type="InterPro" id="IPR004697">
    <property type="entry name" value="AbgT"/>
</dbReference>
<accession>A0ABN0P6H0</accession>
<feature type="transmembrane region" description="Helical" evidence="1">
    <location>
        <begin position="274"/>
        <end position="296"/>
    </location>
</feature>
<dbReference type="EMBL" id="AVQI01000020">
    <property type="protein sequence ID" value="ERK04497.1"/>
    <property type="molecule type" value="Genomic_DNA"/>
</dbReference>
<evidence type="ECO:0000313" key="3">
    <source>
        <dbReference type="Proteomes" id="UP000016646"/>
    </source>
</evidence>
<dbReference type="Proteomes" id="UP000016646">
    <property type="component" value="Unassembled WGS sequence"/>
</dbReference>
<sequence length="515" mass="54994">MDTANRKAENKRQLSGMLGFIERAGNKIPHPIYMFIVFFFLTLILSAICAAAGVKAVNPVNDKEVAAVNLLTAGGIADILKSFPSVWASFAPIGAVFIATLGLGVANGSGFLKGILSLASNFKSKFIVTMIVVLIGINGNLIGDTAFVVFPPLIAILYINLKRNPLAGLFTAYASVACGFGAALVVGNGDAMLAGMTEAAARLVDPAMVVSPASGYYFMLISTILLSPAIAWVSIKFVEKKLDDTGMGAEFELKEEEHIKVSLSDVENKAMKSAALGLAGLVLVLVAMGFKGMPFAPPEGKSFAFSPMLRAIPAVILFVFAVPGYVYGKITGSIKEFKDIFAMMTNEIKTIAPFFLICFFASQFISVFAKSNLGTIIAIKCGLFLKNSGIHGVGLFIAFVFLIAIINLFVSSMSAKWAVLSTVFVPMLLIAGITPAATQMAYRIGDSLTNNITPTFAYLGIILTYAQKYDKRAQTGTVMAYMLPFSIAFTLVWVLLLVLWTVSGLPIGPGYHVFM</sequence>
<keyword evidence="1" id="KW-0472">Membrane</keyword>
<feature type="transmembrane region" description="Helical" evidence="1">
    <location>
        <begin position="448"/>
        <end position="466"/>
    </location>
</feature>
<dbReference type="PANTHER" id="PTHR30282">
    <property type="entry name" value="P-AMINOBENZOYL GLUTAMATE TRANSPORTER"/>
    <property type="match status" value="1"/>
</dbReference>
<feature type="transmembrane region" description="Helical" evidence="1">
    <location>
        <begin position="216"/>
        <end position="235"/>
    </location>
</feature>
<feature type="transmembrane region" description="Helical" evidence="1">
    <location>
        <begin position="32"/>
        <end position="54"/>
    </location>
</feature>
<gene>
    <name evidence="2" type="ORF">HMPREF0860_0742</name>
</gene>
<feature type="transmembrane region" description="Helical" evidence="1">
    <location>
        <begin position="86"/>
        <end position="106"/>
    </location>
</feature>
<keyword evidence="1" id="KW-0812">Transmembrane</keyword>
<feature type="transmembrane region" description="Helical" evidence="1">
    <location>
        <begin position="389"/>
        <end position="410"/>
    </location>
</feature>
<dbReference type="RefSeq" id="WP_021495484.1">
    <property type="nucleotide sequence ID" value="NZ_AVQI01000020.1"/>
</dbReference>
<keyword evidence="3" id="KW-1185">Reference proteome</keyword>
<feature type="transmembrane region" description="Helical" evidence="1">
    <location>
        <begin position="417"/>
        <end position="442"/>
    </location>
</feature>
<feature type="transmembrane region" description="Helical" evidence="1">
    <location>
        <begin position="126"/>
        <end position="159"/>
    </location>
</feature>
<reference evidence="2 3" key="1">
    <citation type="submission" date="2013-08" db="EMBL/GenBank/DDBJ databases">
        <authorList>
            <person name="Durkin A.S."/>
            <person name="Haft D.R."/>
            <person name="McCorrison J."/>
            <person name="Torralba M."/>
            <person name="Gillis M."/>
            <person name="Haft D.H."/>
            <person name="Methe B."/>
            <person name="Sutton G."/>
            <person name="Nelson K.E."/>
        </authorList>
    </citation>
    <scope>NUCLEOTIDE SEQUENCE [LARGE SCALE GENOMIC DNA]</scope>
    <source>
        <strain evidence="2 3">ATCC 35536</strain>
    </source>
</reference>
<evidence type="ECO:0000313" key="2">
    <source>
        <dbReference type="EMBL" id="ERK04497.1"/>
    </source>
</evidence>
<keyword evidence="1" id="KW-1133">Transmembrane helix</keyword>
<feature type="transmembrane region" description="Helical" evidence="1">
    <location>
        <begin position="166"/>
        <end position="186"/>
    </location>
</feature>
<feature type="transmembrane region" description="Helical" evidence="1">
    <location>
        <begin position="478"/>
        <end position="502"/>
    </location>
</feature>
<proteinExistence type="predicted"/>
<organism evidence="2 3">
    <name type="scientific">Treponema socranskii subsp. socranskii VPI DR56BR1116 = ATCC 35536</name>
    <dbReference type="NCBI Taxonomy" id="1125725"/>
    <lineage>
        <taxon>Bacteria</taxon>
        <taxon>Pseudomonadati</taxon>
        <taxon>Spirochaetota</taxon>
        <taxon>Spirochaetia</taxon>
        <taxon>Spirochaetales</taxon>
        <taxon>Treponemataceae</taxon>
        <taxon>Treponema</taxon>
    </lineage>
</organism>
<dbReference type="Pfam" id="PF03806">
    <property type="entry name" value="ABG_transport"/>
    <property type="match status" value="1"/>
</dbReference>
<evidence type="ECO:0000256" key="1">
    <source>
        <dbReference type="SAM" id="Phobius"/>
    </source>
</evidence>
<name>A0ABN0P6H0_TRESO</name>